<feature type="signal peptide" evidence="1">
    <location>
        <begin position="1"/>
        <end position="18"/>
    </location>
</feature>
<keyword evidence="1" id="KW-0732">Signal</keyword>
<name>A0AA39I9Y5_9BILA</name>
<dbReference type="SUPFAM" id="SSF55149">
    <property type="entry name" value="Pepsin inhibitor-3"/>
    <property type="match status" value="1"/>
</dbReference>
<feature type="chain" id="PRO_5041284007" description="Pepsin inhibitor-3-like repeated domain-containing protein" evidence="1">
    <location>
        <begin position="19"/>
        <end position="108"/>
    </location>
</feature>
<evidence type="ECO:0000313" key="3">
    <source>
        <dbReference type="EMBL" id="KAK0420502.1"/>
    </source>
</evidence>
<gene>
    <name evidence="3" type="ORF">QR680_014725</name>
</gene>
<dbReference type="EMBL" id="JAUCMV010000002">
    <property type="protein sequence ID" value="KAK0420502.1"/>
    <property type="molecule type" value="Genomic_DNA"/>
</dbReference>
<accession>A0AA39I9Y5</accession>
<feature type="domain" description="Pepsin inhibitor-3-like repeated" evidence="2">
    <location>
        <begin position="26"/>
        <end position="81"/>
    </location>
</feature>
<dbReference type="Pfam" id="PF06394">
    <property type="entry name" value="Pepsin-I3"/>
    <property type="match status" value="1"/>
</dbReference>
<reference evidence="3" key="1">
    <citation type="submission" date="2023-06" db="EMBL/GenBank/DDBJ databases">
        <title>Genomic analysis of the entomopathogenic nematode Steinernema hermaphroditum.</title>
        <authorList>
            <person name="Schwarz E.M."/>
            <person name="Heppert J.K."/>
            <person name="Baniya A."/>
            <person name="Schwartz H.T."/>
            <person name="Tan C.-H."/>
            <person name="Antoshechkin I."/>
            <person name="Sternberg P.W."/>
            <person name="Goodrich-Blair H."/>
            <person name="Dillman A.R."/>
        </authorList>
    </citation>
    <scope>NUCLEOTIDE SEQUENCE</scope>
    <source>
        <strain evidence="3">PS9179</strain>
        <tissue evidence="3">Whole animal</tissue>
    </source>
</reference>
<dbReference type="Proteomes" id="UP001175271">
    <property type="component" value="Unassembled WGS sequence"/>
</dbReference>
<evidence type="ECO:0000259" key="2">
    <source>
        <dbReference type="Pfam" id="PF06394"/>
    </source>
</evidence>
<keyword evidence="4" id="KW-1185">Reference proteome</keyword>
<dbReference type="AlphaFoldDB" id="A0AA39I9Y5"/>
<comment type="caution">
    <text evidence="3">The sequence shown here is derived from an EMBL/GenBank/DDBJ whole genome shotgun (WGS) entry which is preliminary data.</text>
</comment>
<protein>
    <recommendedName>
        <fullName evidence="2">Pepsin inhibitor-3-like repeated domain-containing protein</fullName>
    </recommendedName>
</protein>
<dbReference type="InterPro" id="IPR038412">
    <property type="entry name" value="Pepsin-I3_sf"/>
</dbReference>
<dbReference type="Gene3D" id="3.30.1120.50">
    <property type="entry name" value="Pepsin inhibitor-3"/>
    <property type="match status" value="1"/>
</dbReference>
<evidence type="ECO:0000256" key="1">
    <source>
        <dbReference type="SAM" id="SignalP"/>
    </source>
</evidence>
<sequence>MNLSTALLFSFCLSVAICFPNSQNLTYHSGNCRVQNGIVYEGDGSSRPLTPEDSQKLAAFQTAADEWGRELGRRIQEHVKQSMQNPGQPPMENPKFPDVPCLCASGCN</sequence>
<proteinExistence type="predicted"/>
<organism evidence="3 4">
    <name type="scientific">Steinernema hermaphroditum</name>
    <dbReference type="NCBI Taxonomy" id="289476"/>
    <lineage>
        <taxon>Eukaryota</taxon>
        <taxon>Metazoa</taxon>
        <taxon>Ecdysozoa</taxon>
        <taxon>Nematoda</taxon>
        <taxon>Chromadorea</taxon>
        <taxon>Rhabditida</taxon>
        <taxon>Tylenchina</taxon>
        <taxon>Panagrolaimomorpha</taxon>
        <taxon>Strongyloidoidea</taxon>
        <taxon>Steinernematidae</taxon>
        <taxon>Steinernema</taxon>
    </lineage>
</organism>
<dbReference type="InterPro" id="IPR010480">
    <property type="entry name" value="Pepsin-I3"/>
</dbReference>
<evidence type="ECO:0000313" key="4">
    <source>
        <dbReference type="Proteomes" id="UP001175271"/>
    </source>
</evidence>